<protein>
    <recommendedName>
        <fullName evidence="1">F-box domain-containing protein</fullName>
    </recommendedName>
</protein>
<dbReference type="InterPro" id="IPR036047">
    <property type="entry name" value="F-box-like_dom_sf"/>
</dbReference>
<dbReference type="PANTHER" id="PTHR34709:SF79">
    <property type="entry name" value="F-BOX DOMAIN-CONTAINING PROTEIN"/>
    <property type="match status" value="1"/>
</dbReference>
<dbReference type="PANTHER" id="PTHR34709">
    <property type="entry name" value="OS10G0396666 PROTEIN"/>
    <property type="match status" value="1"/>
</dbReference>
<proteinExistence type="predicted"/>
<feature type="domain" description="F-box" evidence="1">
    <location>
        <begin position="20"/>
        <end position="56"/>
    </location>
</feature>
<sequence>MLATIRKTRDCSRTGDLDRISALPDDLLHVILGFLADAHAVTSTAVLSRRWRRVWVHAKNLAFTDRLEKLVISEPRRLRQLVLRSEALGELEVTLALGLRTLDVTAPSLRAVRLTLCFHNPMRGIEDAAAGKVARIAAPRLEEISMHCFRNVPPPELDIHDLASVRRLDKLWLEMHGKYCHRDVDVGSWLLEKEKPDAAIADDEFVDLTAEGAPPFANVRSMELSAWCLPARDLVPSIGLEALEEVEITGFTGAHEEMQLVTTLFESSKNSIRRMTLGGVTQIKPKTIHLKWNTAEEDGGDDDDDDDTDTIDEQLMKIPITDRGCWHFAKEVFTWMFCTQ</sequence>
<dbReference type="EMBL" id="CM016557">
    <property type="protein sequence ID" value="TKW11646.1"/>
    <property type="molecule type" value="Genomic_DNA"/>
</dbReference>
<dbReference type="OMA" id="MELSAWC"/>
<dbReference type="Gramene" id="TKW11646">
    <property type="protein sequence ID" value="TKW11646"/>
    <property type="gene ID" value="SEVIR_6G245700v2"/>
</dbReference>
<dbReference type="InterPro" id="IPR055312">
    <property type="entry name" value="FBL15-like"/>
</dbReference>
<evidence type="ECO:0000313" key="2">
    <source>
        <dbReference type="EMBL" id="TKW11646.1"/>
    </source>
</evidence>
<dbReference type="InterPro" id="IPR001810">
    <property type="entry name" value="F-box_dom"/>
</dbReference>
<dbReference type="Pfam" id="PF00646">
    <property type="entry name" value="F-box"/>
    <property type="match status" value="1"/>
</dbReference>
<reference evidence="2" key="1">
    <citation type="submission" date="2019-03" db="EMBL/GenBank/DDBJ databases">
        <title>WGS assembly of Setaria viridis.</title>
        <authorList>
            <person name="Huang P."/>
            <person name="Jenkins J."/>
            <person name="Grimwood J."/>
            <person name="Barry K."/>
            <person name="Healey A."/>
            <person name="Mamidi S."/>
            <person name="Sreedasyam A."/>
            <person name="Shu S."/>
            <person name="Feldman M."/>
            <person name="Wu J."/>
            <person name="Yu Y."/>
            <person name="Chen C."/>
            <person name="Johnson J."/>
            <person name="Rokhsar D."/>
            <person name="Baxter I."/>
            <person name="Schmutz J."/>
            <person name="Brutnell T."/>
            <person name="Kellogg E."/>
        </authorList>
    </citation>
    <scope>NUCLEOTIDE SEQUENCE [LARGE SCALE GENOMIC DNA]</scope>
</reference>
<keyword evidence="3" id="KW-1185">Reference proteome</keyword>
<dbReference type="Proteomes" id="UP000298652">
    <property type="component" value="Chromosome 6"/>
</dbReference>
<organism evidence="2 3">
    <name type="scientific">Setaria viridis</name>
    <name type="common">Green bristlegrass</name>
    <name type="synonym">Setaria italica subsp. viridis</name>
    <dbReference type="NCBI Taxonomy" id="4556"/>
    <lineage>
        <taxon>Eukaryota</taxon>
        <taxon>Viridiplantae</taxon>
        <taxon>Streptophyta</taxon>
        <taxon>Embryophyta</taxon>
        <taxon>Tracheophyta</taxon>
        <taxon>Spermatophyta</taxon>
        <taxon>Magnoliopsida</taxon>
        <taxon>Liliopsida</taxon>
        <taxon>Poales</taxon>
        <taxon>Poaceae</taxon>
        <taxon>PACMAD clade</taxon>
        <taxon>Panicoideae</taxon>
        <taxon>Panicodae</taxon>
        <taxon>Paniceae</taxon>
        <taxon>Cenchrinae</taxon>
        <taxon>Setaria</taxon>
    </lineage>
</organism>
<dbReference type="SUPFAM" id="SSF81383">
    <property type="entry name" value="F-box domain"/>
    <property type="match status" value="1"/>
</dbReference>
<evidence type="ECO:0000259" key="1">
    <source>
        <dbReference type="Pfam" id="PF00646"/>
    </source>
</evidence>
<accession>A0A4V6D8Z0</accession>
<gene>
    <name evidence="2" type="ORF">SEVIR_6G245700v2</name>
</gene>
<dbReference type="AlphaFoldDB" id="A0A4V6D8Z0"/>
<name>A0A4V6D8Z0_SETVI</name>
<evidence type="ECO:0000313" key="3">
    <source>
        <dbReference type="Proteomes" id="UP000298652"/>
    </source>
</evidence>